<keyword evidence="1" id="KW-0812">Transmembrane</keyword>
<dbReference type="EMBL" id="PFMC01000040">
    <property type="protein sequence ID" value="PIY95082.1"/>
    <property type="molecule type" value="Genomic_DNA"/>
</dbReference>
<dbReference type="AlphaFoldDB" id="A0A2M7REZ5"/>
<keyword evidence="1" id="KW-1133">Transmembrane helix</keyword>
<protein>
    <submittedName>
        <fullName evidence="2">Uncharacterized protein</fullName>
    </submittedName>
</protein>
<name>A0A2M7REZ5_9BACT</name>
<dbReference type="Proteomes" id="UP000228689">
    <property type="component" value="Unassembled WGS sequence"/>
</dbReference>
<organism evidence="2 3">
    <name type="scientific">Candidatus Komeilibacteria bacterium CG_4_10_14_0_8_um_filter_37_78</name>
    <dbReference type="NCBI Taxonomy" id="1974471"/>
    <lineage>
        <taxon>Bacteria</taxon>
        <taxon>Candidatus Komeiliibacteriota</taxon>
    </lineage>
</organism>
<sequence length="176" mass="19588">MSDDIKRVEAMNAEEKLDKPKKKKVGNGGPLAKIIMIIIVIIIILGGLYFVDKYTDVNIFGMDTDGVSVTDWQAVFLTNGQVYFGKVASQNNDRVILKNIYYLQVVEVPLQQTQTGDVATGQQTQSELSLVKLGNELHGPQDEMTINADHILFTEKLKSDSKVVDAIARYLAEQQQ</sequence>
<gene>
    <name evidence="2" type="ORF">COY67_01460</name>
</gene>
<evidence type="ECO:0000256" key="1">
    <source>
        <dbReference type="SAM" id="Phobius"/>
    </source>
</evidence>
<reference evidence="3" key="1">
    <citation type="submission" date="2017-09" db="EMBL/GenBank/DDBJ databases">
        <title>Depth-based differentiation of microbial function through sediment-hosted aquifers and enrichment of novel symbionts in the deep terrestrial subsurface.</title>
        <authorList>
            <person name="Probst A.J."/>
            <person name="Ladd B."/>
            <person name="Jarett J.K."/>
            <person name="Geller-Mcgrath D.E."/>
            <person name="Sieber C.M.K."/>
            <person name="Emerson J.B."/>
            <person name="Anantharaman K."/>
            <person name="Thomas B.C."/>
            <person name="Malmstrom R."/>
            <person name="Stieglmeier M."/>
            <person name="Klingl A."/>
            <person name="Woyke T."/>
            <person name="Ryan C.M."/>
            <person name="Banfield J.F."/>
        </authorList>
    </citation>
    <scope>NUCLEOTIDE SEQUENCE [LARGE SCALE GENOMIC DNA]</scope>
</reference>
<evidence type="ECO:0000313" key="3">
    <source>
        <dbReference type="Proteomes" id="UP000228689"/>
    </source>
</evidence>
<accession>A0A2M7REZ5</accession>
<keyword evidence="1" id="KW-0472">Membrane</keyword>
<evidence type="ECO:0000313" key="2">
    <source>
        <dbReference type="EMBL" id="PIY95082.1"/>
    </source>
</evidence>
<feature type="transmembrane region" description="Helical" evidence="1">
    <location>
        <begin position="31"/>
        <end position="51"/>
    </location>
</feature>
<proteinExistence type="predicted"/>
<comment type="caution">
    <text evidence="2">The sequence shown here is derived from an EMBL/GenBank/DDBJ whole genome shotgun (WGS) entry which is preliminary data.</text>
</comment>